<comment type="similarity">
    <text evidence="1">Belongs to the Gfa family.</text>
</comment>
<dbReference type="EMBL" id="VFFF01000001">
    <property type="protein sequence ID" value="TNY34361.1"/>
    <property type="molecule type" value="Genomic_DNA"/>
</dbReference>
<dbReference type="Pfam" id="PF04828">
    <property type="entry name" value="GFA"/>
    <property type="match status" value="1"/>
</dbReference>
<accession>A0A5C5GKQ3</accession>
<dbReference type="InterPro" id="IPR006913">
    <property type="entry name" value="CENP-V/GFA"/>
</dbReference>
<dbReference type="PANTHER" id="PTHR33337:SF40">
    <property type="entry name" value="CENP-V_GFA DOMAIN-CONTAINING PROTEIN-RELATED"/>
    <property type="match status" value="1"/>
</dbReference>
<feature type="region of interest" description="Disordered" evidence="5">
    <location>
        <begin position="131"/>
        <end position="153"/>
    </location>
</feature>
<comment type="caution">
    <text evidence="7">The sequence shown here is derived from an EMBL/GenBank/DDBJ whole genome shotgun (WGS) entry which is preliminary data.</text>
</comment>
<evidence type="ECO:0000256" key="4">
    <source>
        <dbReference type="ARBA" id="ARBA00023239"/>
    </source>
</evidence>
<keyword evidence="2" id="KW-0479">Metal-binding</keyword>
<evidence type="ECO:0000256" key="3">
    <source>
        <dbReference type="ARBA" id="ARBA00022833"/>
    </source>
</evidence>
<dbReference type="GO" id="GO:0016846">
    <property type="term" value="F:carbon-sulfur lyase activity"/>
    <property type="evidence" value="ECO:0007669"/>
    <property type="project" value="InterPro"/>
</dbReference>
<evidence type="ECO:0000313" key="8">
    <source>
        <dbReference type="Proteomes" id="UP000314011"/>
    </source>
</evidence>
<feature type="compositionally biased region" description="Basic and acidic residues" evidence="5">
    <location>
        <begin position="139"/>
        <end position="153"/>
    </location>
</feature>
<gene>
    <name evidence="7" type="ORF">FHY64_09275</name>
</gene>
<organism evidence="7 8">
    <name type="scientific">Pelagovum pacificum</name>
    <dbReference type="NCBI Taxonomy" id="2588711"/>
    <lineage>
        <taxon>Bacteria</taxon>
        <taxon>Pseudomonadati</taxon>
        <taxon>Pseudomonadota</taxon>
        <taxon>Alphaproteobacteria</taxon>
        <taxon>Rhodobacterales</taxon>
        <taxon>Paracoccaceae</taxon>
        <taxon>Pelagovum</taxon>
    </lineage>
</organism>
<dbReference type="Gene3D" id="3.90.1590.10">
    <property type="entry name" value="glutathione-dependent formaldehyde- activating enzyme (gfa)"/>
    <property type="match status" value="1"/>
</dbReference>
<keyword evidence="4" id="KW-0456">Lyase</keyword>
<dbReference type="PROSITE" id="PS51891">
    <property type="entry name" value="CENP_V_GFA"/>
    <property type="match status" value="1"/>
</dbReference>
<dbReference type="OrthoDB" id="9807246at2"/>
<dbReference type="SUPFAM" id="SSF51316">
    <property type="entry name" value="Mss4-like"/>
    <property type="match status" value="1"/>
</dbReference>
<dbReference type="InterPro" id="IPR011057">
    <property type="entry name" value="Mss4-like_sf"/>
</dbReference>
<dbReference type="GO" id="GO:0046872">
    <property type="term" value="F:metal ion binding"/>
    <property type="evidence" value="ECO:0007669"/>
    <property type="project" value="UniProtKB-KW"/>
</dbReference>
<evidence type="ECO:0000313" key="7">
    <source>
        <dbReference type="EMBL" id="TNY34361.1"/>
    </source>
</evidence>
<dbReference type="Proteomes" id="UP000314011">
    <property type="component" value="Unassembled WGS sequence"/>
</dbReference>
<reference evidence="7 8" key="1">
    <citation type="submission" date="2019-06" db="EMBL/GenBank/DDBJ databases">
        <title>Genome of new Rhodobacteraceae sp. SM1903.</title>
        <authorList>
            <person name="Ren X."/>
        </authorList>
    </citation>
    <scope>NUCLEOTIDE SEQUENCE [LARGE SCALE GENOMIC DNA]</scope>
    <source>
        <strain evidence="7 8">SM1903</strain>
    </source>
</reference>
<keyword evidence="3" id="KW-0862">Zinc</keyword>
<keyword evidence="8" id="KW-1185">Reference proteome</keyword>
<evidence type="ECO:0000256" key="5">
    <source>
        <dbReference type="SAM" id="MobiDB-lite"/>
    </source>
</evidence>
<sequence>MTKLPLTGGCQCGAIRFACDAMPFNIHACHCRMCQKAVGGPFAVICPTEKAAFRVTKGEIAWFASSDVARRGFCRDCGTPMIFDYPHAGDIGVLAGCFDQPEGLPPERNCGTESRLGWVATLHDLPASETYANSDPEGLLERIRSSNHQHPDS</sequence>
<proteinExistence type="inferred from homology"/>
<protein>
    <submittedName>
        <fullName evidence="7">GFA family protein</fullName>
    </submittedName>
</protein>
<evidence type="ECO:0000256" key="1">
    <source>
        <dbReference type="ARBA" id="ARBA00005495"/>
    </source>
</evidence>
<dbReference type="PANTHER" id="PTHR33337">
    <property type="entry name" value="GFA DOMAIN-CONTAINING PROTEIN"/>
    <property type="match status" value="1"/>
</dbReference>
<name>A0A5C5GKQ3_9RHOB</name>
<evidence type="ECO:0000259" key="6">
    <source>
        <dbReference type="PROSITE" id="PS51891"/>
    </source>
</evidence>
<dbReference type="AlphaFoldDB" id="A0A5C5GKQ3"/>
<feature type="domain" description="CENP-V/GFA" evidence="6">
    <location>
        <begin position="6"/>
        <end position="108"/>
    </location>
</feature>
<evidence type="ECO:0000256" key="2">
    <source>
        <dbReference type="ARBA" id="ARBA00022723"/>
    </source>
</evidence>